<evidence type="ECO:0000313" key="1">
    <source>
        <dbReference type="EMBL" id="MFD2627243.1"/>
    </source>
</evidence>
<dbReference type="EMBL" id="JBHUMX010000001">
    <property type="protein sequence ID" value="MFD2627243.1"/>
    <property type="molecule type" value="Genomic_DNA"/>
</dbReference>
<sequence length="102" mass="11843">MDRKEMEDQVIKSYQSDEKMMILVYAQWCINNDIDPVALYAKAYPDQLHNPALAEAMELTVTKEESEEIPAHTVLQILQLFGNDDLAFIVQSELDKQKREQK</sequence>
<reference evidence="2" key="1">
    <citation type="journal article" date="2019" name="Int. J. Syst. Evol. Microbiol.">
        <title>The Global Catalogue of Microorganisms (GCM) 10K type strain sequencing project: providing services to taxonomists for standard genome sequencing and annotation.</title>
        <authorList>
            <consortium name="The Broad Institute Genomics Platform"/>
            <consortium name="The Broad Institute Genome Sequencing Center for Infectious Disease"/>
            <person name="Wu L."/>
            <person name="Ma J."/>
        </authorList>
    </citation>
    <scope>NUCLEOTIDE SEQUENCE [LARGE SCALE GENOMIC DNA]</scope>
    <source>
        <strain evidence="2">TISTR 1858</strain>
    </source>
</reference>
<name>A0ABW5PV48_9BACI</name>
<comment type="caution">
    <text evidence="1">The sequence shown here is derived from an EMBL/GenBank/DDBJ whole genome shotgun (WGS) entry which is preliminary data.</text>
</comment>
<proteinExistence type="predicted"/>
<keyword evidence="2" id="KW-1185">Reference proteome</keyword>
<evidence type="ECO:0000313" key="2">
    <source>
        <dbReference type="Proteomes" id="UP001597451"/>
    </source>
</evidence>
<dbReference type="Proteomes" id="UP001597451">
    <property type="component" value="Unassembled WGS sequence"/>
</dbReference>
<gene>
    <name evidence="1" type="ORF">ACFSUN_00395</name>
</gene>
<accession>A0ABW5PV48</accession>
<dbReference type="RefSeq" id="WP_379559850.1">
    <property type="nucleotide sequence ID" value="NZ_CP085256.1"/>
</dbReference>
<protein>
    <submittedName>
        <fullName evidence="1">Uncharacterized protein</fullName>
    </submittedName>
</protein>
<organism evidence="1 2">
    <name type="scientific">Oceanobacillus kapialis</name>
    <dbReference type="NCBI Taxonomy" id="481353"/>
    <lineage>
        <taxon>Bacteria</taxon>
        <taxon>Bacillati</taxon>
        <taxon>Bacillota</taxon>
        <taxon>Bacilli</taxon>
        <taxon>Bacillales</taxon>
        <taxon>Bacillaceae</taxon>
        <taxon>Oceanobacillus</taxon>
    </lineage>
</organism>